<dbReference type="Proteomes" id="UP001162156">
    <property type="component" value="Unassembled WGS sequence"/>
</dbReference>
<comment type="caution">
    <text evidence="1">The sequence shown here is derived from an EMBL/GenBank/DDBJ whole genome shotgun (WGS) entry which is preliminary data.</text>
</comment>
<evidence type="ECO:0000313" key="1">
    <source>
        <dbReference type="EMBL" id="KAJ8965683.1"/>
    </source>
</evidence>
<dbReference type="EMBL" id="JANEYF010001191">
    <property type="protein sequence ID" value="KAJ8965683.1"/>
    <property type="molecule type" value="Genomic_DNA"/>
</dbReference>
<proteinExistence type="predicted"/>
<gene>
    <name evidence="1" type="ORF">NQ314_003965</name>
</gene>
<dbReference type="AlphaFoldDB" id="A0AAV8ZLF4"/>
<evidence type="ECO:0000313" key="2">
    <source>
        <dbReference type="Proteomes" id="UP001162156"/>
    </source>
</evidence>
<keyword evidence="2" id="KW-1185">Reference proteome</keyword>
<organism evidence="1 2">
    <name type="scientific">Rhamnusium bicolor</name>
    <dbReference type="NCBI Taxonomy" id="1586634"/>
    <lineage>
        <taxon>Eukaryota</taxon>
        <taxon>Metazoa</taxon>
        <taxon>Ecdysozoa</taxon>
        <taxon>Arthropoda</taxon>
        <taxon>Hexapoda</taxon>
        <taxon>Insecta</taxon>
        <taxon>Pterygota</taxon>
        <taxon>Neoptera</taxon>
        <taxon>Endopterygota</taxon>
        <taxon>Coleoptera</taxon>
        <taxon>Polyphaga</taxon>
        <taxon>Cucujiformia</taxon>
        <taxon>Chrysomeloidea</taxon>
        <taxon>Cerambycidae</taxon>
        <taxon>Lepturinae</taxon>
        <taxon>Rhagiini</taxon>
        <taxon>Rhamnusium</taxon>
    </lineage>
</organism>
<sequence>MNMIVTYKELDKSNFFTMSTKGVMQHIGSEAVFTSLDKWEAEYTMYCRLMQIKTFFHFRKWKGFYVWRKTILYKKYHNAQKKLGNNMLSLNPILRGALLDIQLMCYKMIDVSFTDLSCIENFWLFYFVENQVINSFN</sequence>
<reference evidence="1" key="1">
    <citation type="journal article" date="2023" name="Insect Mol. Biol.">
        <title>Genome sequencing provides insights into the evolution of gene families encoding plant cell wall-degrading enzymes in longhorned beetles.</title>
        <authorList>
            <person name="Shin N.R."/>
            <person name="Okamura Y."/>
            <person name="Kirsch R."/>
            <person name="Pauchet Y."/>
        </authorList>
    </citation>
    <scope>NUCLEOTIDE SEQUENCE</scope>
    <source>
        <strain evidence="1">RBIC_L_NR</strain>
    </source>
</reference>
<protein>
    <submittedName>
        <fullName evidence="1">Uncharacterized protein</fullName>
    </submittedName>
</protein>
<accession>A0AAV8ZLF4</accession>
<name>A0AAV8ZLF4_9CUCU</name>